<dbReference type="InterPro" id="IPR000326">
    <property type="entry name" value="PAP2/HPO"/>
</dbReference>
<evidence type="ECO:0000256" key="2">
    <source>
        <dbReference type="SAM" id="SignalP"/>
    </source>
</evidence>
<feature type="domain" description="Phosphatidic acid phosphatase type 2/haloperoxidase" evidence="3">
    <location>
        <begin position="157"/>
        <end position="315"/>
    </location>
</feature>
<dbReference type="Pfam" id="PF01569">
    <property type="entry name" value="PAP2"/>
    <property type="match status" value="1"/>
</dbReference>
<feature type="compositionally biased region" description="Low complexity" evidence="1">
    <location>
        <begin position="192"/>
        <end position="204"/>
    </location>
</feature>
<gene>
    <name evidence="4" type="ordered locus">MLP_13760</name>
</gene>
<evidence type="ECO:0000313" key="5">
    <source>
        <dbReference type="Proteomes" id="UP000007947"/>
    </source>
</evidence>
<dbReference type="SUPFAM" id="SSF48317">
    <property type="entry name" value="Acid phosphatase/Vanadium-dependent haloperoxidase"/>
    <property type="match status" value="1"/>
</dbReference>
<name>F5XPT2_MICPN</name>
<feature type="region of interest" description="Disordered" evidence="1">
    <location>
        <begin position="170"/>
        <end position="209"/>
    </location>
</feature>
<dbReference type="PROSITE" id="PS01157">
    <property type="entry name" value="ACID_PHOSPH_CL_A"/>
    <property type="match status" value="1"/>
</dbReference>
<dbReference type="GO" id="GO:0030288">
    <property type="term" value="C:outer membrane-bounded periplasmic space"/>
    <property type="evidence" value="ECO:0007669"/>
    <property type="project" value="InterPro"/>
</dbReference>
<dbReference type="KEGG" id="mph:MLP_13760"/>
<dbReference type="OrthoDB" id="9805301at2"/>
<dbReference type="Gene3D" id="1.20.144.10">
    <property type="entry name" value="Phosphatidic acid phosphatase type 2/haloperoxidase"/>
    <property type="match status" value="1"/>
</dbReference>
<dbReference type="AlphaFoldDB" id="F5XPT2"/>
<evidence type="ECO:0000259" key="3">
    <source>
        <dbReference type="Pfam" id="PF01569"/>
    </source>
</evidence>
<dbReference type="GO" id="GO:0003993">
    <property type="term" value="F:acid phosphatase activity"/>
    <property type="evidence" value="ECO:0007669"/>
    <property type="project" value="InterPro"/>
</dbReference>
<feature type="chain" id="PRO_5039440742" description="Phosphatidic acid phosphatase type 2/haloperoxidase domain-containing protein" evidence="2">
    <location>
        <begin position="36"/>
        <end position="494"/>
    </location>
</feature>
<reference evidence="4 5" key="1">
    <citation type="submission" date="2011-05" db="EMBL/GenBank/DDBJ databases">
        <title>Whole genome sequence of Microlunatus phosphovorus NM-1.</title>
        <authorList>
            <person name="Hosoyama A."/>
            <person name="Sasaki K."/>
            <person name="Harada T."/>
            <person name="Igarashi R."/>
            <person name="Kawakoshi A."/>
            <person name="Sasagawa M."/>
            <person name="Fukada J."/>
            <person name="Nakamura S."/>
            <person name="Katano Y."/>
            <person name="Hanada S."/>
            <person name="Kamagata Y."/>
            <person name="Nakamura N."/>
            <person name="Yamazaki S."/>
            <person name="Fujita N."/>
        </authorList>
    </citation>
    <scope>NUCLEOTIDE SEQUENCE [LARGE SCALE GENOMIC DNA]</scope>
    <source>
        <strain evidence="5">ATCC 700054 / DSM 10555 / JCM 9379 / NBRC 101784 / NCIMB 13414 / VKM Ac-1990 / NM-1</strain>
    </source>
</reference>
<proteinExistence type="predicted"/>
<dbReference type="STRING" id="1032480.MLP_13760"/>
<dbReference type="InterPro" id="IPR018296">
    <property type="entry name" value="Acid_Pase_classA_bac_CS"/>
</dbReference>
<sequence length="494" mass="51559">MPNMPHTTTRRRRAGLLVGASLLSITGLIAPIATASASTFPSDTTKPDLVPALSGYNALWRPSGNDDLHGTVLNAKALQRNDQLVSWINQHATRPQQFRALQNSAYLASDGGGYDQSISIADGLGKNLGIFYAKGRIDGSLPLTSALINSSKGSTGAYVGTSAAKSAYSHPRPFLPADPKAAPVPGDDGGCAPSAVNSSSAASNRKGRPWADAAGNLKVTRVPAAVDTTHEFATTDVTLDPLYGLPALCAGGSYPSGHTATAYQAGITLATLLPELAPQILARSSEAANNRIVLGVHYPLDIVSGRMSGEIALSARWSDAKFRKAVLTPARKELVSYLTKQCKSVLHISTLSKCIAADTSYANNPYGGAKIPGGTAQIVTNRQSALRVYTERLGYGFQPTASTKRAASVPAGADNLLRTTYPSLTASQRRQILAQTQIASGHPLDTTAAHAAYPLVPGSWQRLNLAAALSAKVKITKSGKVKVVSTGGKATVVR</sequence>
<dbReference type="InterPro" id="IPR036938">
    <property type="entry name" value="PAP2/HPO_sf"/>
</dbReference>
<protein>
    <recommendedName>
        <fullName evidence="3">Phosphatidic acid phosphatase type 2/haloperoxidase domain-containing protein</fullName>
    </recommendedName>
</protein>
<evidence type="ECO:0000313" key="4">
    <source>
        <dbReference type="EMBL" id="BAK34390.1"/>
    </source>
</evidence>
<evidence type="ECO:0000256" key="1">
    <source>
        <dbReference type="SAM" id="MobiDB-lite"/>
    </source>
</evidence>
<dbReference type="eggNOG" id="COG0671">
    <property type="taxonomic scope" value="Bacteria"/>
</dbReference>
<keyword evidence="5" id="KW-1185">Reference proteome</keyword>
<dbReference type="HOGENOM" id="CLU_016419_2_0_11"/>
<dbReference type="Proteomes" id="UP000007947">
    <property type="component" value="Chromosome"/>
</dbReference>
<feature type="signal peptide" evidence="2">
    <location>
        <begin position="1"/>
        <end position="35"/>
    </location>
</feature>
<dbReference type="EMBL" id="AP012204">
    <property type="protein sequence ID" value="BAK34390.1"/>
    <property type="molecule type" value="Genomic_DNA"/>
</dbReference>
<keyword evidence="2" id="KW-0732">Signal</keyword>
<accession>F5XPT2</accession>
<organism evidence="4 5">
    <name type="scientific">Microlunatus phosphovorus (strain ATCC 700054 / DSM 10555 / JCM 9379 / NBRC 101784 / NCIMB 13414 / VKM Ac-1990 / NM-1)</name>
    <dbReference type="NCBI Taxonomy" id="1032480"/>
    <lineage>
        <taxon>Bacteria</taxon>
        <taxon>Bacillati</taxon>
        <taxon>Actinomycetota</taxon>
        <taxon>Actinomycetes</taxon>
        <taxon>Propionibacteriales</taxon>
        <taxon>Propionibacteriaceae</taxon>
        <taxon>Microlunatus</taxon>
    </lineage>
</organism>